<evidence type="ECO:0000256" key="3">
    <source>
        <dbReference type="ARBA" id="ARBA00002938"/>
    </source>
</evidence>
<evidence type="ECO:0000256" key="1">
    <source>
        <dbReference type="ARBA" id="ARBA00001920"/>
    </source>
</evidence>
<dbReference type="Pfam" id="PF00205">
    <property type="entry name" value="TPP_enzyme_M"/>
    <property type="match status" value="1"/>
</dbReference>
<dbReference type="InterPro" id="IPR012001">
    <property type="entry name" value="Thiamin_PyroP_enz_TPP-bd_dom"/>
</dbReference>
<dbReference type="InterPro" id="IPR029061">
    <property type="entry name" value="THDP-binding"/>
</dbReference>
<evidence type="ECO:0000256" key="10">
    <source>
        <dbReference type="ARBA" id="ARBA00023239"/>
    </source>
</evidence>
<evidence type="ECO:0000259" key="12">
    <source>
        <dbReference type="Pfam" id="PF00205"/>
    </source>
</evidence>
<comment type="similarity">
    <text evidence="4 11">Belongs to the TPP enzyme family.</text>
</comment>
<evidence type="ECO:0000313" key="16">
    <source>
        <dbReference type="Proteomes" id="UP000325292"/>
    </source>
</evidence>
<gene>
    <name evidence="15" type="ORF">BXT84_13475</name>
</gene>
<proteinExistence type="inferred from homology"/>
<keyword evidence="16" id="KW-1185">Reference proteome</keyword>
<evidence type="ECO:0000313" key="15">
    <source>
        <dbReference type="EMBL" id="AUW94835.1"/>
    </source>
</evidence>
<dbReference type="InterPro" id="IPR000399">
    <property type="entry name" value="TPP-bd_CS"/>
</dbReference>
<dbReference type="Gene3D" id="3.40.50.970">
    <property type="match status" value="2"/>
</dbReference>
<dbReference type="PROSITE" id="PS00187">
    <property type="entry name" value="TPP_ENZYMES"/>
    <property type="match status" value="1"/>
</dbReference>
<sequence length="555" mass="61266">MTTPYTVGRYLLDRLAELGIDRLFGVPGDYNLNFLSQVMEDPVIEWVGNRNELNAAYAADGYARLKGIGALITTFGVGELSAINGVAGSYAERVPVVAITGTPATSVMAEGLLVHHSLGDGEFQHFLHAYQEVTAAQTVLQPDTAMDEIDRVLRICWYEKRPVYIALPSDVSGKPATPPQAPLLHSSGPLAPRDNAGPLVLEQILHRLASAKRPFVLADFEVDRYHAQNLVRTFIERTGLPIATLSMGKGIIDETHPQFVGVYHGALSSNELQEQITGSDCLLLIGVQLIDTITGSFTDNIDLSTVIDIHPHHTLIEGMLYEGIDMLWLLDALTRQAPQHPRAHKPNPTTVPPILPADMEGPITQEHFWSRFQQFLAPHDVLIADQGTAYFGATSLVLPPGTRFIGQPLWGSIGFTLPALLGTQLADPKRRNILLIGDGSFQLTLQELSTIIRWRLHPVIILINNDGYTVERAIHGPEEAYNDIPMWSYHDIPRVFGDSTALTRQVATVRDLDEALAAVDLARDRLVFLEVMMNRMDAPDILRRLGRAMAAQNRY</sequence>
<evidence type="ECO:0000256" key="5">
    <source>
        <dbReference type="ARBA" id="ARBA00020054"/>
    </source>
</evidence>
<name>A0ABM6RU27_9FIRM</name>
<evidence type="ECO:0000256" key="9">
    <source>
        <dbReference type="ARBA" id="ARBA00023052"/>
    </source>
</evidence>
<dbReference type="Pfam" id="PF02775">
    <property type="entry name" value="TPP_enzyme_C"/>
    <property type="match status" value="1"/>
</dbReference>
<dbReference type="Pfam" id="PF02776">
    <property type="entry name" value="TPP_enzyme_N"/>
    <property type="match status" value="1"/>
</dbReference>
<feature type="domain" description="Thiamine pyrophosphate enzyme TPP-binding" evidence="13">
    <location>
        <begin position="398"/>
        <end position="531"/>
    </location>
</feature>
<dbReference type="PANTHER" id="PTHR43452:SF30">
    <property type="entry name" value="PYRUVATE DECARBOXYLASE ISOZYME 1-RELATED"/>
    <property type="match status" value="1"/>
</dbReference>
<keyword evidence="6" id="KW-0479">Metal-binding</keyword>
<accession>A0ABM6RU27</accession>
<dbReference type="SUPFAM" id="SSF52467">
    <property type="entry name" value="DHS-like NAD/FAD-binding domain"/>
    <property type="match status" value="1"/>
</dbReference>
<dbReference type="EMBL" id="CP019454">
    <property type="protein sequence ID" value="AUW94835.1"/>
    <property type="molecule type" value="Genomic_DNA"/>
</dbReference>
<dbReference type="Proteomes" id="UP000325292">
    <property type="component" value="Chromosome"/>
</dbReference>
<evidence type="ECO:0000256" key="11">
    <source>
        <dbReference type="RuleBase" id="RU362132"/>
    </source>
</evidence>
<dbReference type="InterPro" id="IPR012110">
    <property type="entry name" value="PDC/IPDC-like"/>
</dbReference>
<organism evidence="15 16">
    <name type="scientific">Sulfobacillus thermotolerans</name>
    <dbReference type="NCBI Taxonomy" id="338644"/>
    <lineage>
        <taxon>Bacteria</taxon>
        <taxon>Bacillati</taxon>
        <taxon>Bacillota</taxon>
        <taxon>Clostridia</taxon>
        <taxon>Eubacteriales</taxon>
        <taxon>Clostridiales Family XVII. Incertae Sedis</taxon>
        <taxon>Sulfobacillus</taxon>
    </lineage>
</organism>
<dbReference type="PANTHER" id="PTHR43452">
    <property type="entry name" value="PYRUVATE DECARBOXYLASE"/>
    <property type="match status" value="1"/>
</dbReference>
<evidence type="ECO:0000259" key="14">
    <source>
        <dbReference type="Pfam" id="PF02776"/>
    </source>
</evidence>
<dbReference type="InterPro" id="IPR047214">
    <property type="entry name" value="TPP_PDC_IPDC"/>
</dbReference>
<keyword evidence="10" id="KW-0456">Lyase</keyword>
<dbReference type="InterPro" id="IPR012000">
    <property type="entry name" value="Thiamin_PyroP_enz_cen_dom"/>
</dbReference>
<feature type="domain" description="Thiamine pyrophosphate enzyme N-terminal TPP-binding" evidence="14">
    <location>
        <begin position="6"/>
        <end position="108"/>
    </location>
</feature>
<dbReference type="InterPro" id="IPR011766">
    <property type="entry name" value="TPP_enzyme_TPP-bd"/>
</dbReference>
<evidence type="ECO:0000259" key="13">
    <source>
        <dbReference type="Pfam" id="PF02775"/>
    </source>
</evidence>
<evidence type="ECO:0000256" key="2">
    <source>
        <dbReference type="ARBA" id="ARBA00001964"/>
    </source>
</evidence>
<dbReference type="InterPro" id="IPR029035">
    <property type="entry name" value="DHS-like_NAD/FAD-binding_dom"/>
</dbReference>
<comment type="cofactor">
    <cofactor evidence="1">
        <name>a metal cation</name>
        <dbReference type="ChEBI" id="CHEBI:25213"/>
    </cofactor>
</comment>
<feature type="domain" description="Thiamine pyrophosphate enzyme central" evidence="12">
    <location>
        <begin position="201"/>
        <end position="314"/>
    </location>
</feature>
<reference evidence="15 16" key="1">
    <citation type="journal article" date="2019" name="Sci. Rep.">
        <title>Sulfobacillus thermotolerans: new insights into resistance and metabolic capacities of acidophilic chemolithotrophs.</title>
        <authorList>
            <person name="Panyushkina A.E."/>
            <person name="Babenko V.V."/>
            <person name="Nikitina A.S."/>
            <person name="Selezneva O.V."/>
            <person name="Tsaplina I.A."/>
            <person name="Letarova M.A."/>
            <person name="Kostryukova E.S."/>
            <person name="Letarov A.V."/>
        </authorList>
    </citation>
    <scope>NUCLEOTIDE SEQUENCE [LARGE SCALE GENOMIC DNA]</scope>
    <source>
        <strain evidence="15 16">Kr1</strain>
    </source>
</reference>
<comment type="function">
    <text evidence="3">Decarboxylates branched-chain and aromatic alpha-keto acids to aldehydes.</text>
</comment>
<keyword evidence="9 11" id="KW-0786">Thiamine pyrophosphate</keyword>
<dbReference type="CDD" id="cd02005">
    <property type="entry name" value="TPP_PDC_IPDC"/>
    <property type="match status" value="1"/>
</dbReference>
<evidence type="ECO:0000256" key="8">
    <source>
        <dbReference type="ARBA" id="ARBA00022842"/>
    </source>
</evidence>
<protein>
    <recommendedName>
        <fullName evidence="5">Alpha-keto-acid decarboxylase</fullName>
    </recommendedName>
</protein>
<dbReference type="CDD" id="cd07038">
    <property type="entry name" value="TPP_PYR_PDC_IPDC_like"/>
    <property type="match status" value="1"/>
</dbReference>
<evidence type="ECO:0000256" key="4">
    <source>
        <dbReference type="ARBA" id="ARBA00007812"/>
    </source>
</evidence>
<dbReference type="PIRSF" id="PIRSF036565">
    <property type="entry name" value="Pyruvt_ip_decrb"/>
    <property type="match status" value="1"/>
</dbReference>
<comment type="cofactor">
    <cofactor evidence="2">
        <name>thiamine diphosphate</name>
        <dbReference type="ChEBI" id="CHEBI:58937"/>
    </cofactor>
</comment>
<keyword evidence="7" id="KW-0210">Decarboxylase</keyword>
<evidence type="ECO:0000256" key="6">
    <source>
        <dbReference type="ARBA" id="ARBA00022723"/>
    </source>
</evidence>
<keyword evidence="8" id="KW-0460">Magnesium</keyword>
<evidence type="ECO:0000256" key="7">
    <source>
        <dbReference type="ARBA" id="ARBA00022793"/>
    </source>
</evidence>
<dbReference type="InterPro" id="IPR047213">
    <property type="entry name" value="TPP_PYR_PDC_IPDC-like"/>
</dbReference>
<dbReference type="SUPFAM" id="SSF52518">
    <property type="entry name" value="Thiamin diphosphate-binding fold (THDP-binding)"/>
    <property type="match status" value="2"/>
</dbReference>
<dbReference type="Gene3D" id="3.40.50.1220">
    <property type="entry name" value="TPP-binding domain"/>
    <property type="match status" value="1"/>
</dbReference>